<reference evidence="1" key="1">
    <citation type="submission" date="2023-03" db="EMBL/GenBank/DDBJ databases">
        <authorList>
            <person name="Steffen K."/>
            <person name="Cardenas P."/>
        </authorList>
    </citation>
    <scope>NUCLEOTIDE SEQUENCE</scope>
</reference>
<dbReference type="Proteomes" id="UP001174909">
    <property type="component" value="Unassembled WGS sequence"/>
</dbReference>
<organism evidence="1 2">
    <name type="scientific">Geodia barretti</name>
    <name type="common">Barrett's horny sponge</name>
    <dbReference type="NCBI Taxonomy" id="519541"/>
    <lineage>
        <taxon>Eukaryota</taxon>
        <taxon>Metazoa</taxon>
        <taxon>Porifera</taxon>
        <taxon>Demospongiae</taxon>
        <taxon>Heteroscleromorpha</taxon>
        <taxon>Tetractinellida</taxon>
        <taxon>Astrophorina</taxon>
        <taxon>Geodiidae</taxon>
        <taxon>Geodia</taxon>
    </lineage>
</organism>
<dbReference type="AlphaFoldDB" id="A0AA35VXD1"/>
<protein>
    <submittedName>
        <fullName evidence="1">Uncharacterized protein</fullName>
    </submittedName>
</protein>
<comment type="caution">
    <text evidence="1">The sequence shown here is derived from an EMBL/GenBank/DDBJ whole genome shotgun (WGS) entry which is preliminary data.</text>
</comment>
<sequence>MASNPYNPPPAAHQHTVVIQPVVVSQPTVRSQTDDFFGGLGRALDNTANDFMRATADVSRELVTSNPLVNKSCSYVYV</sequence>
<keyword evidence="2" id="KW-1185">Reference proteome</keyword>
<gene>
    <name evidence="1" type="ORF">GBAR_LOCUS126</name>
</gene>
<proteinExistence type="predicted"/>
<accession>A0AA35VXD1</accession>
<evidence type="ECO:0000313" key="1">
    <source>
        <dbReference type="EMBL" id="CAI7989105.1"/>
    </source>
</evidence>
<dbReference type="EMBL" id="CASHTH010000020">
    <property type="protein sequence ID" value="CAI7989105.1"/>
    <property type="molecule type" value="Genomic_DNA"/>
</dbReference>
<name>A0AA35VXD1_GEOBA</name>
<evidence type="ECO:0000313" key="2">
    <source>
        <dbReference type="Proteomes" id="UP001174909"/>
    </source>
</evidence>